<accession>A0A7C9LC67</accession>
<evidence type="ECO:0000313" key="1">
    <source>
        <dbReference type="EMBL" id="MSC57753.1"/>
    </source>
</evidence>
<dbReference type="EMBL" id="WKRD01000007">
    <property type="protein sequence ID" value="MSC57753.1"/>
    <property type="molecule type" value="Genomic_DNA"/>
</dbReference>
<dbReference type="Proteomes" id="UP000481964">
    <property type="component" value="Unassembled WGS sequence"/>
</dbReference>
<protein>
    <submittedName>
        <fullName evidence="1">Uncharacterized protein</fullName>
    </submittedName>
</protein>
<dbReference type="RefSeq" id="WP_154300991.1">
    <property type="nucleotide sequence ID" value="NZ_WKRD01000007.1"/>
</dbReference>
<reference evidence="1 2" key="1">
    <citation type="journal article" date="2019" name="Nat. Med.">
        <title>A library of human gut bacterial isolates paired with longitudinal multiomics data enables mechanistic microbiome research.</title>
        <authorList>
            <person name="Poyet M."/>
            <person name="Groussin M."/>
            <person name="Gibbons S.M."/>
            <person name="Avila-Pacheco J."/>
            <person name="Jiang X."/>
            <person name="Kearney S.M."/>
            <person name="Perrotta A.R."/>
            <person name="Berdy B."/>
            <person name="Zhao S."/>
            <person name="Lieberman T.D."/>
            <person name="Swanson P.K."/>
            <person name="Smith M."/>
            <person name="Roesemann S."/>
            <person name="Alexander J.E."/>
            <person name="Rich S.A."/>
            <person name="Livny J."/>
            <person name="Vlamakis H."/>
            <person name="Clish C."/>
            <person name="Bullock K."/>
            <person name="Deik A."/>
            <person name="Scott J."/>
            <person name="Pierce K.A."/>
            <person name="Xavier R.J."/>
            <person name="Alm E.J."/>
        </authorList>
    </citation>
    <scope>NUCLEOTIDE SEQUENCE [LARGE SCALE GENOMIC DNA]</scope>
    <source>
        <strain evidence="1 2">BIOML-A1</strain>
    </source>
</reference>
<name>A0A7C9LC67_9FIRM</name>
<evidence type="ECO:0000313" key="2">
    <source>
        <dbReference type="Proteomes" id="UP000481964"/>
    </source>
</evidence>
<proteinExistence type="predicted"/>
<sequence length="54" mass="6195">MQQTLERTKEQQSLENFSELMQEVAKLPEDKRNIVAIYSQGVLAMAQAQQNTAR</sequence>
<dbReference type="AlphaFoldDB" id="A0A7C9LC67"/>
<organism evidence="1 2">
    <name type="scientific">Lachnospira eligens</name>
    <dbReference type="NCBI Taxonomy" id="39485"/>
    <lineage>
        <taxon>Bacteria</taxon>
        <taxon>Bacillati</taxon>
        <taxon>Bacillota</taxon>
        <taxon>Clostridia</taxon>
        <taxon>Lachnospirales</taxon>
        <taxon>Lachnospiraceae</taxon>
        <taxon>Lachnospira</taxon>
    </lineage>
</organism>
<comment type="caution">
    <text evidence="1">The sequence shown here is derived from an EMBL/GenBank/DDBJ whole genome shotgun (WGS) entry which is preliminary data.</text>
</comment>
<gene>
    <name evidence="1" type="ORF">GKE48_09915</name>
</gene>